<dbReference type="RefSeq" id="WP_002642193.1">
    <property type="nucleotide sequence ID" value="NZ_CP019448.1"/>
</dbReference>
<name>U6Q2Y9_9NEIS</name>
<evidence type="ECO:0000313" key="4">
    <source>
        <dbReference type="EMBL" id="EJZ50209.1"/>
    </source>
</evidence>
<feature type="transmembrane region" description="Helical" evidence="2">
    <location>
        <begin position="7"/>
        <end position="28"/>
    </location>
</feature>
<evidence type="ECO:0000313" key="5">
    <source>
        <dbReference type="Proteomes" id="UP000017813"/>
    </source>
</evidence>
<reference evidence="4 5" key="2">
    <citation type="submission" date="2011-10" db="EMBL/GenBank/DDBJ databases">
        <title>The Genome Sequence of Simonsiella muelleri ATCC 29453.</title>
        <authorList>
            <consortium name="The Broad Institute Genome Sequencing Platform"/>
            <consortium name="The Broad Institute Genome Sequencing Center for Infectious Disease"/>
            <person name="Earl A."/>
            <person name="Ward D."/>
            <person name="Feldgarden M."/>
            <person name="Gevers D."/>
            <person name="Izard J."/>
            <person name="Baranova O.V."/>
            <person name="Blanton J.M."/>
            <person name="Tanner A.C."/>
            <person name="Dewhirst F."/>
            <person name="Young S.K."/>
            <person name="Zeng Q."/>
            <person name="Gargeya S."/>
            <person name="Fitzgerald M."/>
            <person name="Haas B."/>
            <person name="Abouelleil A."/>
            <person name="Alvarado L."/>
            <person name="Arachchi H.M."/>
            <person name="Berlin A."/>
            <person name="Brown A."/>
            <person name="Chapman S.B."/>
            <person name="Chen Z."/>
            <person name="Dunbar C."/>
            <person name="Freedman E."/>
            <person name="Gearin G."/>
            <person name="Goldberg J."/>
            <person name="Griggs A."/>
            <person name="Gujja S."/>
            <person name="Heiman D."/>
            <person name="Howarth C."/>
            <person name="Larson L."/>
            <person name="Lui A."/>
            <person name="MacDonald P.J.P."/>
            <person name="Montmayeur A."/>
            <person name="Murphy C."/>
            <person name="Neiman D."/>
            <person name="Pearson M."/>
            <person name="Priest M."/>
            <person name="Roberts A."/>
            <person name="Saif S."/>
            <person name="Shea T."/>
            <person name="Shenoy N."/>
            <person name="Sisk P."/>
            <person name="Stolte C."/>
            <person name="Sykes S."/>
            <person name="Wortman J."/>
            <person name="Nusbaum C."/>
            <person name="Birren B."/>
        </authorList>
    </citation>
    <scope>NUCLEOTIDE SEQUENCE [LARGE SCALE GENOMIC DNA]</scope>
    <source>
        <strain evidence="4 5">ATCC 29453</strain>
    </source>
</reference>
<dbReference type="KEGG" id="smur:BWP33_08420"/>
<dbReference type="EMBL" id="ADCY02000035">
    <property type="protein sequence ID" value="EJZ50209.1"/>
    <property type="molecule type" value="Genomic_DNA"/>
</dbReference>
<dbReference type="KEGG" id="smur:BWP33_07640"/>
<accession>U6Q2Y9</accession>
<dbReference type="Proteomes" id="UP000017813">
    <property type="component" value="Unassembled WGS sequence"/>
</dbReference>
<evidence type="ECO:0000256" key="2">
    <source>
        <dbReference type="SAM" id="Phobius"/>
    </source>
</evidence>
<comment type="caution">
    <text evidence="4">The sequence shown here is derived from an EMBL/GenBank/DDBJ whole genome shotgun (WGS) entry which is preliminary data.</text>
</comment>
<evidence type="ECO:0000256" key="1">
    <source>
        <dbReference type="SAM" id="MobiDB-lite"/>
    </source>
</evidence>
<keyword evidence="2" id="KW-0472">Membrane</keyword>
<protein>
    <submittedName>
        <fullName evidence="4">Uncharacterized protein</fullName>
    </submittedName>
</protein>
<sequence>MNIYISIVCFLACVLSGVFIFLLGRWIGKIEQESKTRQDIKNTGLFMLNDGFYQATKVNKSRQVIEPETLQHAFRQPEKPNGANHETH</sequence>
<reference evidence="4 5" key="1">
    <citation type="submission" date="2010-03" db="EMBL/GenBank/DDBJ databases">
        <authorList>
            <consortium name="The Broad Institute Genome Sequencing Platform"/>
            <person name="Ward D."/>
            <person name="Earl A."/>
            <person name="Feldgarden M."/>
            <person name="Gevers D."/>
            <person name="Young S."/>
            <person name="Zeng Q."/>
            <person name="Koehrsen M."/>
            <person name="Alvarado L."/>
            <person name="Berlin A.M."/>
            <person name="Borenstein D."/>
            <person name="Chapman S.B."/>
            <person name="Chen Z."/>
            <person name="Engels R."/>
            <person name="Freedman E."/>
            <person name="Gellesch M."/>
            <person name="Goldberg J."/>
            <person name="Griggs A."/>
            <person name="Gujja S."/>
            <person name="Heilman E.R."/>
            <person name="Heiman D.I."/>
            <person name="Hepburn T.A."/>
            <person name="Howarth C."/>
            <person name="Jen D."/>
            <person name="Larson L."/>
            <person name="Mehta T."/>
            <person name="Park D."/>
            <person name="Pearson M."/>
            <person name="Richards J."/>
            <person name="Roberts A."/>
            <person name="Saif S."/>
            <person name="Shea T.D."/>
            <person name="Shenoy N."/>
            <person name="Sisk P."/>
            <person name="Stolte C."/>
            <person name="Sykes S.N."/>
            <person name="Walk T."/>
            <person name="White J."/>
            <person name="Yandava C."/>
            <person name="Izard J."/>
            <person name="Baranova O.V."/>
            <person name="Blanton J.M."/>
            <person name="Tanner A.C."/>
            <person name="Dewhirst F."/>
            <person name="Haas B."/>
            <person name="Nusbaum C."/>
            <person name="Birren B."/>
        </authorList>
    </citation>
    <scope>NUCLEOTIDE SEQUENCE [LARGE SCALE GENOMIC DNA]</scope>
    <source>
        <strain evidence="4 5">ATCC 29453</strain>
    </source>
</reference>
<proteinExistence type="predicted"/>
<keyword evidence="2" id="KW-1133">Transmembrane helix</keyword>
<dbReference type="STRING" id="641147.HMPREF9021_02337"/>
<dbReference type="EMBL" id="ADCY02000071">
    <property type="protein sequence ID" value="EFG29826.1"/>
    <property type="molecule type" value="Genomic_DNA"/>
</dbReference>
<dbReference type="KEGG" id="smur:BWP33_07395"/>
<organism evidence="4 5">
    <name type="scientific">Simonsiella muelleri ATCC 29453</name>
    <dbReference type="NCBI Taxonomy" id="641147"/>
    <lineage>
        <taxon>Bacteria</taxon>
        <taxon>Pseudomonadati</taxon>
        <taxon>Pseudomonadota</taxon>
        <taxon>Betaproteobacteria</taxon>
        <taxon>Neisseriales</taxon>
        <taxon>Neisseriaceae</taxon>
        <taxon>Simonsiella</taxon>
    </lineage>
</organism>
<keyword evidence="5" id="KW-1185">Reference proteome</keyword>
<keyword evidence="2" id="KW-0812">Transmembrane</keyword>
<dbReference type="HOGENOM" id="CLU_2467317_0_0_4"/>
<gene>
    <name evidence="3" type="ORF">HMPREF9021_02337</name>
    <name evidence="4" type="ORF">HMPREF9021_02566</name>
</gene>
<evidence type="ECO:0000313" key="3">
    <source>
        <dbReference type="EMBL" id="EFG29826.1"/>
    </source>
</evidence>
<feature type="region of interest" description="Disordered" evidence="1">
    <location>
        <begin position="68"/>
        <end position="88"/>
    </location>
</feature>
<dbReference type="AlphaFoldDB" id="U6Q2Y9"/>